<evidence type="ECO:0000313" key="1">
    <source>
        <dbReference type="EMBL" id="RNL83118.1"/>
    </source>
</evidence>
<keyword evidence="2" id="KW-1185">Reference proteome</keyword>
<reference evidence="1 2" key="1">
    <citation type="submission" date="2018-10" db="EMBL/GenBank/DDBJ databases">
        <title>Sinomicrobium pectinilyticum sp. nov., a pectinase-producing bacterium isolated from alkaline and saline soil, and emended description of the genus Sinomicrobium.</title>
        <authorList>
            <person name="Cheng B."/>
            <person name="Li C."/>
            <person name="Lai Q."/>
            <person name="Du M."/>
            <person name="Shao Z."/>
            <person name="Xu P."/>
            <person name="Yang C."/>
        </authorList>
    </citation>
    <scope>NUCLEOTIDE SEQUENCE [LARGE SCALE GENOMIC DNA]</scope>
    <source>
        <strain evidence="1 2">5DNS001</strain>
    </source>
</reference>
<proteinExistence type="predicted"/>
<name>A0A3N0E5L3_SINP1</name>
<dbReference type="AlphaFoldDB" id="A0A3N0E5L3"/>
<evidence type="ECO:0000313" key="2">
    <source>
        <dbReference type="Proteomes" id="UP000267469"/>
    </source>
</evidence>
<dbReference type="EMBL" id="RJTM01000107">
    <property type="protein sequence ID" value="RNL83118.1"/>
    <property type="molecule type" value="Genomic_DNA"/>
</dbReference>
<protein>
    <submittedName>
        <fullName evidence="1">Uncharacterized protein</fullName>
    </submittedName>
</protein>
<comment type="caution">
    <text evidence="1">The sequence shown here is derived from an EMBL/GenBank/DDBJ whole genome shotgun (WGS) entry which is preliminary data.</text>
</comment>
<dbReference type="Proteomes" id="UP000267469">
    <property type="component" value="Unassembled WGS sequence"/>
</dbReference>
<sequence length="155" mass="18540">MLEDSIENPYVYLNELKVNIPETKNSGKLMVNIQGLSENKELRSANPKKRLALKKELLKNCLQQKEAICLYIPEKYEMLYNARRILSLKYCYNSFGNRDEYYKYACFDLKTGERITYEEMFLNPEEILQTYNEKYVREITDYLRALKTEEDEEAK</sequence>
<accession>A0A3N0E5L3</accession>
<gene>
    <name evidence="1" type="ORF">ED312_15760</name>
</gene>
<organism evidence="1 2">
    <name type="scientific">Sinomicrobium pectinilyticum</name>
    <dbReference type="NCBI Taxonomy" id="1084421"/>
    <lineage>
        <taxon>Bacteria</taxon>
        <taxon>Pseudomonadati</taxon>
        <taxon>Bacteroidota</taxon>
        <taxon>Flavobacteriia</taxon>
        <taxon>Flavobacteriales</taxon>
        <taxon>Flavobacteriaceae</taxon>
        <taxon>Sinomicrobium</taxon>
    </lineage>
</organism>